<feature type="chain" id="PRO_5019456517" evidence="16">
    <location>
        <begin position="25"/>
        <end position="810"/>
    </location>
</feature>
<dbReference type="Gene3D" id="2.170.130.10">
    <property type="entry name" value="TonB-dependent receptor, plug domain"/>
    <property type="match status" value="1"/>
</dbReference>
<dbReference type="InterPro" id="IPR012910">
    <property type="entry name" value="Plug_dom"/>
</dbReference>
<evidence type="ECO:0000256" key="1">
    <source>
        <dbReference type="ARBA" id="ARBA00004571"/>
    </source>
</evidence>
<evidence type="ECO:0000256" key="15">
    <source>
        <dbReference type="RuleBase" id="RU003357"/>
    </source>
</evidence>
<keyword evidence="7 16" id="KW-0732">Signal</keyword>
<accession>A0A418MK35</accession>
<dbReference type="GO" id="GO:0009279">
    <property type="term" value="C:cell outer membrane"/>
    <property type="evidence" value="ECO:0007669"/>
    <property type="project" value="UniProtKB-SubCell"/>
</dbReference>
<dbReference type="EMBL" id="QXED01000001">
    <property type="protein sequence ID" value="RIV27759.1"/>
    <property type="molecule type" value="Genomic_DNA"/>
</dbReference>
<evidence type="ECO:0000313" key="20">
    <source>
        <dbReference type="Proteomes" id="UP000283523"/>
    </source>
</evidence>
<feature type="signal peptide" evidence="16">
    <location>
        <begin position="1"/>
        <end position="24"/>
    </location>
</feature>
<protein>
    <submittedName>
        <fullName evidence="19">TonB-dependent siderophore receptor</fullName>
    </submittedName>
</protein>
<dbReference type="PANTHER" id="PTHR32552:SF68">
    <property type="entry name" value="FERRICHROME OUTER MEMBRANE TRANSPORTER_PHAGE RECEPTOR"/>
    <property type="match status" value="1"/>
</dbReference>
<dbReference type="CDD" id="cd01347">
    <property type="entry name" value="ligand_gated_channel"/>
    <property type="match status" value="1"/>
</dbReference>
<evidence type="ECO:0000256" key="9">
    <source>
        <dbReference type="ARBA" id="ARBA00023065"/>
    </source>
</evidence>
<evidence type="ECO:0000259" key="18">
    <source>
        <dbReference type="Pfam" id="PF07715"/>
    </source>
</evidence>
<evidence type="ECO:0000256" key="14">
    <source>
        <dbReference type="PROSITE-ProRule" id="PRU01360"/>
    </source>
</evidence>
<evidence type="ECO:0000256" key="10">
    <source>
        <dbReference type="ARBA" id="ARBA00023077"/>
    </source>
</evidence>
<proteinExistence type="inferred from homology"/>
<dbReference type="OrthoDB" id="9758472at2"/>
<dbReference type="Proteomes" id="UP000283523">
    <property type="component" value="Unassembled WGS sequence"/>
</dbReference>
<dbReference type="Pfam" id="PF13715">
    <property type="entry name" value="CarbopepD_reg_2"/>
    <property type="match status" value="1"/>
</dbReference>
<dbReference type="SUPFAM" id="SSF49452">
    <property type="entry name" value="Starch-binding domain-like"/>
    <property type="match status" value="1"/>
</dbReference>
<dbReference type="GO" id="GO:0015344">
    <property type="term" value="F:siderophore uptake transmembrane transporter activity"/>
    <property type="evidence" value="ECO:0007669"/>
    <property type="project" value="TreeGrafter"/>
</dbReference>
<dbReference type="Pfam" id="PF07715">
    <property type="entry name" value="Plug"/>
    <property type="match status" value="1"/>
</dbReference>
<dbReference type="InterPro" id="IPR000531">
    <property type="entry name" value="Beta-barrel_TonB"/>
</dbReference>
<name>A0A418MK35_9BACT</name>
<dbReference type="PROSITE" id="PS52016">
    <property type="entry name" value="TONB_DEPENDENT_REC_3"/>
    <property type="match status" value="1"/>
</dbReference>
<dbReference type="AlphaFoldDB" id="A0A418MK35"/>
<reference evidence="19 20" key="1">
    <citation type="submission" date="2018-08" db="EMBL/GenBank/DDBJ databases">
        <title>Fibrisoma montanum sp. nov., isolated from Danxia mountain soil.</title>
        <authorList>
            <person name="Huang Y."/>
        </authorList>
    </citation>
    <scope>NUCLEOTIDE SEQUENCE [LARGE SCALE GENOMIC DNA]</scope>
    <source>
        <strain evidence="19 20">HYT19</strain>
    </source>
</reference>
<evidence type="ECO:0000256" key="4">
    <source>
        <dbReference type="ARBA" id="ARBA00022452"/>
    </source>
</evidence>
<gene>
    <name evidence="19" type="ORF">DYU11_05520</name>
</gene>
<evidence type="ECO:0000256" key="7">
    <source>
        <dbReference type="ARBA" id="ARBA00022729"/>
    </source>
</evidence>
<dbReference type="InterPro" id="IPR036942">
    <property type="entry name" value="Beta-barrel_TonB_sf"/>
</dbReference>
<dbReference type="PANTHER" id="PTHR32552">
    <property type="entry name" value="FERRICHROME IRON RECEPTOR-RELATED"/>
    <property type="match status" value="1"/>
</dbReference>
<comment type="caution">
    <text evidence="19">The sequence shown here is derived from an EMBL/GenBank/DDBJ whole genome shotgun (WGS) entry which is preliminary data.</text>
</comment>
<dbReference type="InterPro" id="IPR037066">
    <property type="entry name" value="Plug_dom_sf"/>
</dbReference>
<dbReference type="Gene3D" id="2.60.40.1120">
    <property type="entry name" value="Carboxypeptidase-like, regulatory domain"/>
    <property type="match status" value="1"/>
</dbReference>
<keyword evidence="9" id="KW-0406">Ion transport</keyword>
<evidence type="ECO:0000256" key="12">
    <source>
        <dbReference type="ARBA" id="ARBA00023170"/>
    </source>
</evidence>
<dbReference type="GO" id="GO:0015891">
    <property type="term" value="P:siderophore transport"/>
    <property type="evidence" value="ECO:0007669"/>
    <property type="project" value="InterPro"/>
</dbReference>
<comment type="subcellular location">
    <subcellularLocation>
        <location evidence="1 14">Cell outer membrane</location>
        <topology evidence="1 14">Multi-pass membrane protein</topology>
    </subcellularLocation>
</comment>
<dbReference type="RefSeq" id="WP_119666597.1">
    <property type="nucleotide sequence ID" value="NZ_QXED01000001.1"/>
</dbReference>
<keyword evidence="5" id="KW-0410">Iron transport</keyword>
<keyword evidence="12 19" id="KW-0675">Receptor</keyword>
<dbReference type="InterPro" id="IPR013784">
    <property type="entry name" value="Carb-bd-like_fold"/>
</dbReference>
<dbReference type="Pfam" id="PF00593">
    <property type="entry name" value="TonB_dep_Rec_b-barrel"/>
    <property type="match status" value="1"/>
</dbReference>
<evidence type="ECO:0000313" key="19">
    <source>
        <dbReference type="EMBL" id="RIV27759.1"/>
    </source>
</evidence>
<evidence type="ECO:0000256" key="6">
    <source>
        <dbReference type="ARBA" id="ARBA00022692"/>
    </source>
</evidence>
<keyword evidence="10 15" id="KW-0798">TonB box</keyword>
<dbReference type="GO" id="GO:0038023">
    <property type="term" value="F:signaling receptor activity"/>
    <property type="evidence" value="ECO:0007669"/>
    <property type="project" value="InterPro"/>
</dbReference>
<evidence type="ECO:0000256" key="13">
    <source>
        <dbReference type="ARBA" id="ARBA00023237"/>
    </source>
</evidence>
<evidence type="ECO:0000256" key="3">
    <source>
        <dbReference type="ARBA" id="ARBA00022448"/>
    </source>
</evidence>
<dbReference type="NCBIfam" id="TIGR01783">
    <property type="entry name" value="TonB-siderophor"/>
    <property type="match status" value="1"/>
</dbReference>
<keyword evidence="6 14" id="KW-0812">Transmembrane</keyword>
<organism evidence="19 20">
    <name type="scientific">Fibrisoma montanum</name>
    <dbReference type="NCBI Taxonomy" id="2305895"/>
    <lineage>
        <taxon>Bacteria</taxon>
        <taxon>Pseudomonadati</taxon>
        <taxon>Bacteroidota</taxon>
        <taxon>Cytophagia</taxon>
        <taxon>Cytophagales</taxon>
        <taxon>Spirosomataceae</taxon>
        <taxon>Fibrisoma</taxon>
    </lineage>
</organism>
<evidence type="ECO:0000259" key="17">
    <source>
        <dbReference type="Pfam" id="PF00593"/>
    </source>
</evidence>
<evidence type="ECO:0000256" key="16">
    <source>
        <dbReference type="SAM" id="SignalP"/>
    </source>
</evidence>
<evidence type="ECO:0000256" key="11">
    <source>
        <dbReference type="ARBA" id="ARBA00023136"/>
    </source>
</evidence>
<evidence type="ECO:0000256" key="2">
    <source>
        <dbReference type="ARBA" id="ARBA00009810"/>
    </source>
</evidence>
<feature type="domain" description="TonB-dependent receptor plug" evidence="18">
    <location>
        <begin position="133"/>
        <end position="230"/>
    </location>
</feature>
<sequence>MKLLYSCLFTFCSCLLFYTTSATAQDTGSLTGVVTTLDAKPAAFVNVALKEIRKGTITADDGSFVLKSIPSGTYTLVVTYVGLQRQEKPVTVVAGQTTTADVTLSENAAQLNEVEVTGTRQVVTFGKANIAPLDLPQTTGIVSRVVIENQQISRLGDALKNVSGVSLTQQRGGVAETFSARGYSISIAGAAGSIFKNGVISNTAGFPEASTLESVEVLKGSAALLYGNVSGGLVVNMVTKKPKFTYGGEVSMRVGSYNLLKPIVDVYGPLAKNLAFRVVGTYEKAKSYRDVVKTDRVYVNPSLLYRLGQKTTVLLQGDYLRSNLTPDNGVGSLNANQQAVIPTNIPRSRFINTRWAYNNMDQTSASLTVDHAFSNTWRLNFITSAQRTDISSYGAGVPNNNIAANGDWSRSLSRAKTSELNYTGQLNLNGRFSTGPIEHQTLVGTDLVNIVSVSNAFTITSGGKPVVTYDRINILDPNKFEVRNDIPDATAITRTTSPSYRMGVYAQDLISLTDKIKVFAGLRWSYQKAVQPQLLDLRTNAESRSATATKYDRAFSPKVALIYQPWSTNSLFASYSNNFTLNSGVDIYGQLLRPSIVDQYEIGSKNELLGGKLSANVSVYHIVNSDFAQMAPFKLDGSPNTDANVKEFTGETTSDGLEIDLNGNLSRNLFFIAGYGYNYMRYTQTSTVKGAPILGERLINNPAHTANATIFYTFDLPQLRGLKVGASAFYTGARNGGLNNTVGQTPEFNRLIPLSGFTTIDLTAGYTYRKISLLAKVSNITNELNYLIHDRYSIMPIPPRQFVTTVSYRF</sequence>
<dbReference type="Gene3D" id="2.40.170.20">
    <property type="entry name" value="TonB-dependent receptor, beta-barrel domain"/>
    <property type="match status" value="1"/>
</dbReference>
<keyword evidence="20" id="KW-1185">Reference proteome</keyword>
<comment type="similarity">
    <text evidence="2 14 15">Belongs to the TonB-dependent receptor family.</text>
</comment>
<keyword evidence="11 14" id="KW-0472">Membrane</keyword>
<keyword evidence="13 14" id="KW-0998">Cell outer membrane</keyword>
<evidence type="ECO:0000256" key="8">
    <source>
        <dbReference type="ARBA" id="ARBA00023004"/>
    </source>
</evidence>
<dbReference type="InterPro" id="IPR010105">
    <property type="entry name" value="TonB_sidphr_rcpt"/>
</dbReference>
<dbReference type="InterPro" id="IPR039426">
    <property type="entry name" value="TonB-dep_rcpt-like"/>
</dbReference>
<dbReference type="GO" id="GO:0030246">
    <property type="term" value="F:carbohydrate binding"/>
    <property type="evidence" value="ECO:0007669"/>
    <property type="project" value="InterPro"/>
</dbReference>
<dbReference type="SUPFAM" id="SSF56935">
    <property type="entry name" value="Porins"/>
    <property type="match status" value="1"/>
</dbReference>
<evidence type="ECO:0000256" key="5">
    <source>
        <dbReference type="ARBA" id="ARBA00022496"/>
    </source>
</evidence>
<keyword evidence="8" id="KW-0408">Iron</keyword>
<keyword evidence="4 14" id="KW-1134">Transmembrane beta strand</keyword>
<keyword evidence="3 14" id="KW-0813">Transport</keyword>
<feature type="domain" description="TonB-dependent receptor-like beta-barrel" evidence="17">
    <location>
        <begin position="307"/>
        <end position="780"/>
    </location>
</feature>